<feature type="domain" description="SPW repeat-containing integral membrane" evidence="3">
    <location>
        <begin position="51"/>
        <end position="151"/>
    </location>
</feature>
<feature type="transmembrane region" description="Helical" evidence="2">
    <location>
        <begin position="138"/>
        <end position="159"/>
    </location>
</feature>
<sequence>MSDYDGTENPETPWRDDGETEDDNRGDDGLTGGDRTPYGPNPDERGTELSAIVGLLGLALIAQALVLELVATQFWNDIFVGATLLVAGGYNYYRRSNEEFGSIGVASLVALLGLWLVASPFLLGSGSGIAETASDLGIWTDIIVGLLAFGIGSYSAYVIRDRRRHVDVRRTAT</sequence>
<feature type="region of interest" description="Disordered" evidence="1">
    <location>
        <begin position="1"/>
        <end position="44"/>
    </location>
</feature>
<dbReference type="GeneID" id="56142099"/>
<dbReference type="InterPro" id="IPR005530">
    <property type="entry name" value="SPW"/>
</dbReference>
<evidence type="ECO:0000313" key="4">
    <source>
        <dbReference type="EMBL" id="QLK26560.1"/>
    </source>
</evidence>
<keyword evidence="2" id="KW-1133">Transmembrane helix</keyword>
<dbReference type="AlphaFoldDB" id="A0A7D6GKV4"/>
<dbReference type="Pfam" id="PF03779">
    <property type="entry name" value="SPW"/>
    <property type="match status" value="1"/>
</dbReference>
<accession>A0A7D6GKV4</accession>
<keyword evidence="5" id="KW-1185">Reference proteome</keyword>
<proteinExistence type="predicted"/>
<organism evidence="4 5">
    <name type="scientific">Natrinema zhouii</name>
    <dbReference type="NCBI Taxonomy" id="1710539"/>
    <lineage>
        <taxon>Archaea</taxon>
        <taxon>Methanobacteriati</taxon>
        <taxon>Methanobacteriota</taxon>
        <taxon>Stenosarchaea group</taxon>
        <taxon>Halobacteria</taxon>
        <taxon>Halobacteriales</taxon>
        <taxon>Natrialbaceae</taxon>
        <taxon>Natrinema</taxon>
    </lineage>
</organism>
<dbReference type="KEGG" id="nay:HYG81_02800"/>
<protein>
    <submittedName>
        <fullName evidence="4">SPW repeat protein</fullName>
    </submittedName>
</protein>
<gene>
    <name evidence="4" type="ORF">HYG81_02800</name>
</gene>
<reference evidence="4 5" key="1">
    <citation type="submission" date="2020-07" db="EMBL/GenBank/DDBJ databases">
        <title>Natrinema (YPL30) sp. nov. and Haloterrigena xxxxxx (YPL8) sp. nov., isolated from a salt mine.</title>
        <authorList>
            <person name="Cui H."/>
        </authorList>
    </citation>
    <scope>NUCLEOTIDE SEQUENCE [LARGE SCALE GENOMIC DNA]</scope>
    <source>
        <strain evidence="4 5">YPL13</strain>
    </source>
</reference>
<dbReference type="OrthoDB" id="169701at2157"/>
<keyword evidence="2" id="KW-0812">Transmembrane</keyword>
<feature type="transmembrane region" description="Helical" evidence="2">
    <location>
        <begin position="49"/>
        <end position="67"/>
    </location>
</feature>
<evidence type="ECO:0000256" key="1">
    <source>
        <dbReference type="SAM" id="MobiDB-lite"/>
    </source>
</evidence>
<keyword evidence="2" id="KW-0472">Membrane</keyword>
<evidence type="ECO:0000256" key="2">
    <source>
        <dbReference type="SAM" id="Phobius"/>
    </source>
</evidence>
<evidence type="ECO:0000313" key="5">
    <source>
        <dbReference type="Proteomes" id="UP000510869"/>
    </source>
</evidence>
<feature type="transmembrane region" description="Helical" evidence="2">
    <location>
        <begin position="100"/>
        <end position="118"/>
    </location>
</feature>
<dbReference type="Proteomes" id="UP000510869">
    <property type="component" value="Chromosome"/>
</dbReference>
<evidence type="ECO:0000259" key="3">
    <source>
        <dbReference type="Pfam" id="PF03779"/>
    </source>
</evidence>
<dbReference type="EMBL" id="CP059154">
    <property type="protein sequence ID" value="QLK26560.1"/>
    <property type="molecule type" value="Genomic_DNA"/>
</dbReference>
<name>A0A7D6GKV4_9EURY</name>
<dbReference type="RefSeq" id="WP_180841733.1">
    <property type="nucleotide sequence ID" value="NZ_CP059154.1"/>
</dbReference>